<reference evidence="1" key="1">
    <citation type="submission" date="2021-02" db="EMBL/GenBank/DDBJ databases">
        <title>First Annotated Genome of the Yellow-green Alga Tribonema minus.</title>
        <authorList>
            <person name="Mahan K.M."/>
        </authorList>
    </citation>
    <scope>NUCLEOTIDE SEQUENCE</scope>
    <source>
        <strain evidence="1">UTEX B ZZ1240</strain>
    </source>
</reference>
<name>A0A835YUW6_9STRA</name>
<evidence type="ECO:0000313" key="1">
    <source>
        <dbReference type="EMBL" id="KAG5182117.1"/>
    </source>
</evidence>
<dbReference type="EMBL" id="JAFCMP010000268">
    <property type="protein sequence ID" value="KAG5182117.1"/>
    <property type="molecule type" value="Genomic_DNA"/>
</dbReference>
<proteinExistence type="predicted"/>
<comment type="caution">
    <text evidence="1">The sequence shown here is derived from an EMBL/GenBank/DDBJ whole genome shotgun (WGS) entry which is preliminary data.</text>
</comment>
<dbReference type="AlphaFoldDB" id="A0A835YUW6"/>
<evidence type="ECO:0000313" key="2">
    <source>
        <dbReference type="Proteomes" id="UP000664859"/>
    </source>
</evidence>
<dbReference type="Proteomes" id="UP000664859">
    <property type="component" value="Unassembled WGS sequence"/>
</dbReference>
<sequence>MAMTFRPTASLLISKSNILIARDAFSHKCVIGVTLVGCLDEPLWFLQGAKLERLRIEQRSAVNPDSIAMPLRSMHVRYLVYEGASPQGVRMDWVACVNRRLASVHRVIVRLYRVPLSMLPANTKSLDVSRSVLSEPFLFGSYGADSVESVNFDEVHFERTFPDLSRFANLRELTVIQVGIISRSPQPPIPLPDSLTYLELGDRDEHFVNLQFTPLPEGLQTLCLWSLRRWPFRSLPQGLKEVQIASARCHIPPSALPASLHTLTLKASAQYKPGDPHPLATYPVGLKVLKFECDDFPYPIGPLREGLETLVLPAKYSQRLGTLPARLKFLTVA</sequence>
<protein>
    <submittedName>
        <fullName evidence="1">Uncharacterized protein</fullName>
    </submittedName>
</protein>
<dbReference type="SUPFAM" id="SSF52058">
    <property type="entry name" value="L domain-like"/>
    <property type="match status" value="1"/>
</dbReference>
<keyword evidence="2" id="KW-1185">Reference proteome</keyword>
<organism evidence="1 2">
    <name type="scientific">Tribonema minus</name>
    <dbReference type="NCBI Taxonomy" id="303371"/>
    <lineage>
        <taxon>Eukaryota</taxon>
        <taxon>Sar</taxon>
        <taxon>Stramenopiles</taxon>
        <taxon>Ochrophyta</taxon>
        <taxon>PX clade</taxon>
        <taxon>Xanthophyceae</taxon>
        <taxon>Tribonematales</taxon>
        <taxon>Tribonemataceae</taxon>
        <taxon>Tribonema</taxon>
    </lineage>
</organism>
<gene>
    <name evidence="1" type="ORF">JKP88DRAFT_319881</name>
</gene>
<accession>A0A835YUW6</accession>